<accession>A0AAE3DVA6</accession>
<comment type="caution">
    <text evidence="1">The sequence shown here is derived from an EMBL/GenBank/DDBJ whole genome shotgun (WGS) entry which is preliminary data.</text>
</comment>
<sequence length="89" mass="9971">MYYVPEGTKTCGYYECKKCGNRFLSMQTMSRIPCPDCAAEIDYEIGPDETMEDVVDTAVLLEKIEGEEEVARMDALLSLAVTGGNFDWI</sequence>
<dbReference type="Proteomes" id="UP001197875">
    <property type="component" value="Unassembled WGS sequence"/>
</dbReference>
<reference evidence="1 2" key="1">
    <citation type="submission" date="2021-10" db="EMBL/GenBank/DDBJ databases">
        <title>Anaerobic single-cell dispensing facilitates the cultivation of human gut bacteria.</title>
        <authorList>
            <person name="Afrizal A."/>
        </authorList>
    </citation>
    <scope>NUCLEOTIDE SEQUENCE [LARGE SCALE GENOMIC DNA]</scope>
    <source>
        <strain evidence="1 2">CLA-AA-H277</strain>
    </source>
</reference>
<organism evidence="1 2">
    <name type="scientific">Fusicatenibacter faecihominis</name>
    <dbReference type="NCBI Taxonomy" id="2881276"/>
    <lineage>
        <taxon>Bacteria</taxon>
        <taxon>Bacillati</taxon>
        <taxon>Bacillota</taxon>
        <taxon>Clostridia</taxon>
        <taxon>Lachnospirales</taxon>
        <taxon>Lachnospiraceae</taxon>
        <taxon>Fusicatenibacter</taxon>
    </lineage>
</organism>
<dbReference type="AlphaFoldDB" id="A0AAE3DVA6"/>
<evidence type="ECO:0000313" key="2">
    <source>
        <dbReference type="Proteomes" id="UP001197875"/>
    </source>
</evidence>
<dbReference type="RefSeq" id="WP_178046138.1">
    <property type="nucleotide sequence ID" value="NZ_JAJEPR010000042.1"/>
</dbReference>
<gene>
    <name evidence="1" type="ORF">LKD71_15605</name>
</gene>
<dbReference type="EMBL" id="JAJEPR010000042">
    <property type="protein sequence ID" value="MCC2191198.1"/>
    <property type="molecule type" value="Genomic_DNA"/>
</dbReference>
<proteinExistence type="predicted"/>
<protein>
    <submittedName>
        <fullName evidence="1">Uncharacterized protein</fullName>
    </submittedName>
</protein>
<evidence type="ECO:0000313" key="1">
    <source>
        <dbReference type="EMBL" id="MCC2191198.1"/>
    </source>
</evidence>
<name>A0AAE3DVA6_9FIRM</name>
<keyword evidence="2" id="KW-1185">Reference proteome</keyword>